<dbReference type="VEuPathDB" id="TriTrypDB:TcG_10146"/>
<reference evidence="2 3" key="1">
    <citation type="journal article" date="2018" name="Microb. Genom.">
        <title>Expanding an expanded genome: long-read sequencing of Trypanosoma cruzi.</title>
        <authorList>
            <person name="Berna L."/>
            <person name="Rodriguez M."/>
            <person name="Chiribao M.L."/>
            <person name="Parodi-Talice A."/>
            <person name="Pita S."/>
            <person name="Rijo G."/>
            <person name="Alvarez-Valin F."/>
            <person name="Robello C."/>
        </authorList>
    </citation>
    <scope>NUCLEOTIDE SEQUENCE [LARGE SCALE GENOMIC DNA]</scope>
    <source>
        <strain evidence="2 3">TCC</strain>
    </source>
</reference>
<dbReference type="Proteomes" id="UP000246078">
    <property type="component" value="Unassembled WGS sequence"/>
</dbReference>
<dbReference type="VEuPathDB" id="TriTrypDB:TCDM_05758"/>
<dbReference type="VEuPathDB" id="TriTrypDB:TcCLB.510359.220"/>
<dbReference type="VEuPathDB" id="TriTrypDB:ECC02_007217"/>
<evidence type="ECO:0000313" key="3">
    <source>
        <dbReference type="Proteomes" id="UP000246078"/>
    </source>
</evidence>
<dbReference type="VEuPathDB" id="TriTrypDB:BCY84_09632"/>
<dbReference type="EMBL" id="PRFC01000075">
    <property type="protein sequence ID" value="PWV09732.1"/>
    <property type="molecule type" value="Genomic_DNA"/>
</dbReference>
<feature type="transmembrane region" description="Helical" evidence="1">
    <location>
        <begin position="25"/>
        <end position="52"/>
    </location>
</feature>
<comment type="caution">
    <text evidence="2">The sequence shown here is derived from an EMBL/GenBank/DDBJ whole genome shotgun (WGS) entry which is preliminary data.</text>
</comment>
<keyword evidence="1" id="KW-0472">Membrane</keyword>
<dbReference type="AlphaFoldDB" id="A0A2V2WNG6"/>
<name>A0A2V2WNG6_TRYCR</name>
<dbReference type="VEuPathDB" id="TriTrypDB:C4B63_1g64"/>
<protein>
    <submittedName>
        <fullName evidence="2">Uncharacterized protein</fullName>
    </submittedName>
</protein>
<evidence type="ECO:0000256" key="1">
    <source>
        <dbReference type="SAM" id="Phobius"/>
    </source>
</evidence>
<dbReference type="VEuPathDB" id="TriTrypDB:TcYC6_0040180"/>
<proteinExistence type="predicted"/>
<organism evidence="2 3">
    <name type="scientific">Trypanosoma cruzi</name>
    <dbReference type="NCBI Taxonomy" id="5693"/>
    <lineage>
        <taxon>Eukaryota</taxon>
        <taxon>Discoba</taxon>
        <taxon>Euglenozoa</taxon>
        <taxon>Kinetoplastea</taxon>
        <taxon>Metakinetoplastina</taxon>
        <taxon>Trypanosomatida</taxon>
        <taxon>Trypanosomatidae</taxon>
        <taxon>Trypanosoma</taxon>
        <taxon>Schizotrypanum</taxon>
    </lineage>
</organism>
<keyword evidence="1" id="KW-0812">Transmembrane</keyword>
<dbReference type="VEuPathDB" id="TriTrypDB:TCSYLVIO_006778"/>
<accession>A0A2V2WNG6</accession>
<dbReference type="VEuPathDB" id="TriTrypDB:C3747_75g4"/>
<evidence type="ECO:0000313" key="2">
    <source>
        <dbReference type="EMBL" id="PWV09732.1"/>
    </source>
</evidence>
<keyword evidence="1" id="KW-1133">Transmembrane helix</keyword>
<dbReference type="VEuPathDB" id="TriTrypDB:TcCL_ESM11370"/>
<dbReference type="VEuPathDB" id="TriTrypDB:TcCLB.506755.210"/>
<gene>
    <name evidence="2" type="ORF">C3747_75g4</name>
</gene>
<sequence length="272" mass="30948">MYTAKSCLPVSHSGRRRHHSPRHMLRVFLATTVRCNILYLMLIVVLAVWTFAQGEVAMNCYLAVHLSLLQPRPNGSCTDDMCDEENTSLIFMEFAQCVPCVNPYLLRNGELSRHLMRYKTRMPSLQAAAPSPSPWSVANHFVVTWHEATENDLDSNPKRRVVRDGPHFPVTDTSTVGSTLVKKRNDAIAEAVWSLLRPEKRSPTDGDAVTVLDLWWEYYQRYVLHKTEPAEGRIKDPYFLFAHKPTVAQEFGGRSLPAKQGAPVMCRRIRPS</sequence>
<dbReference type="VEuPathDB" id="TriTrypDB:TcBrA4_0022520"/>
<dbReference type="VEuPathDB" id="TriTrypDB:Tc_MARK_5537"/>